<protein>
    <recommendedName>
        <fullName evidence="4">VCBS repeat protein</fullName>
    </recommendedName>
</protein>
<dbReference type="PANTHER" id="PTHR46580">
    <property type="entry name" value="SENSOR KINASE-RELATED"/>
    <property type="match status" value="1"/>
</dbReference>
<evidence type="ECO:0000256" key="1">
    <source>
        <dbReference type="ARBA" id="ARBA00022729"/>
    </source>
</evidence>
<dbReference type="Pfam" id="PF13517">
    <property type="entry name" value="FG-GAP_3"/>
    <property type="match status" value="1"/>
</dbReference>
<dbReference type="Gene3D" id="2.130.10.130">
    <property type="entry name" value="Integrin alpha, N-terminal"/>
    <property type="match status" value="1"/>
</dbReference>
<dbReference type="SUPFAM" id="SSF69318">
    <property type="entry name" value="Integrin alpha N-terminal domain"/>
    <property type="match status" value="1"/>
</dbReference>
<dbReference type="PANTHER" id="PTHR46580:SF4">
    <property type="entry name" value="ATP_GTP-BINDING PROTEIN"/>
    <property type="match status" value="1"/>
</dbReference>
<keyword evidence="3" id="KW-1185">Reference proteome</keyword>
<comment type="caution">
    <text evidence="2">The sequence shown here is derived from an EMBL/GenBank/DDBJ whole genome shotgun (WGS) entry which is preliminary data.</text>
</comment>
<dbReference type="InterPro" id="IPR028994">
    <property type="entry name" value="Integrin_alpha_N"/>
</dbReference>
<proteinExistence type="predicted"/>
<keyword evidence="1" id="KW-0732">Signal</keyword>
<dbReference type="Proteomes" id="UP000576209">
    <property type="component" value="Unassembled WGS sequence"/>
</dbReference>
<sequence>MSNRLILSFGLLVLCVLLFGRCQRDTPPPHPGQLLATTYCASCHQLPTPDQLTREIWTDEVLPKMGAFYGIYESYPRRYFLENPDNAPYVDHLYPEQPVMDTADWHQIVDYFVGQAPDRLLGSKAPQDLLQLRLFRPVPIYDSTTTTAPYTTLLQFDTLHRHIITGGPGRGLRTFTADHNLLSTNPLTSTPSDLDVATGQVLLMGSLLPSDIPRGSLTDLAGTRVPAFPDSLARPVQMVQLDLDQNGRLETVVAEYGNMVGYLNSYELTEETGTYRKCTLQNQAGALRLRVADLDRDGHDDLLVLYAQGNESVIAYLSKPGTFERRELLSFPAVYGSSDLEVVDFDGDGDLDLLCTNGDNFDYQPIPKPYHGIRIYLNDGEGHFSEAYFYPMDGAYDLAVDDFDLDGDMDIAAIAYFIPPSLRATRSFVFLEQQDRGGSELSFTAASFVKESDQHYLTMAAGDVDADGDTDLLIGSFAAYLPDGLRGQPSTVTQAPVYIYLENLAR</sequence>
<dbReference type="AlphaFoldDB" id="A0A840E9H1"/>
<evidence type="ECO:0000313" key="3">
    <source>
        <dbReference type="Proteomes" id="UP000576209"/>
    </source>
</evidence>
<dbReference type="InterPro" id="IPR013517">
    <property type="entry name" value="FG-GAP"/>
</dbReference>
<name>A0A840E9H1_9BACT</name>
<organism evidence="2 3">
    <name type="scientific">Neolewinella aquimaris</name>
    <dbReference type="NCBI Taxonomy" id="1835722"/>
    <lineage>
        <taxon>Bacteria</taxon>
        <taxon>Pseudomonadati</taxon>
        <taxon>Bacteroidota</taxon>
        <taxon>Saprospiria</taxon>
        <taxon>Saprospirales</taxon>
        <taxon>Lewinellaceae</taxon>
        <taxon>Neolewinella</taxon>
    </lineage>
</organism>
<reference evidence="2 3" key="1">
    <citation type="submission" date="2020-08" db="EMBL/GenBank/DDBJ databases">
        <title>Genomic Encyclopedia of Type Strains, Phase IV (KMG-IV): sequencing the most valuable type-strain genomes for metagenomic binning, comparative biology and taxonomic classification.</title>
        <authorList>
            <person name="Goeker M."/>
        </authorList>
    </citation>
    <scope>NUCLEOTIDE SEQUENCE [LARGE SCALE GENOMIC DNA]</scope>
    <source>
        <strain evidence="2 3">DSM 105137</strain>
    </source>
</reference>
<evidence type="ECO:0000313" key="2">
    <source>
        <dbReference type="EMBL" id="MBB4078698.1"/>
    </source>
</evidence>
<gene>
    <name evidence="2" type="ORF">GGR28_001311</name>
</gene>
<dbReference type="EMBL" id="JACIFF010000002">
    <property type="protein sequence ID" value="MBB4078698.1"/>
    <property type="molecule type" value="Genomic_DNA"/>
</dbReference>
<accession>A0A840E9H1</accession>
<evidence type="ECO:0008006" key="4">
    <source>
        <dbReference type="Google" id="ProtNLM"/>
    </source>
</evidence>
<dbReference type="RefSeq" id="WP_183494931.1">
    <property type="nucleotide sequence ID" value="NZ_JACIFF010000002.1"/>
</dbReference>